<evidence type="ECO:0000313" key="2">
    <source>
        <dbReference type="Proteomes" id="UP000503349"/>
    </source>
</evidence>
<protein>
    <submittedName>
        <fullName evidence="1">Uncharacterized protein</fullName>
    </submittedName>
</protein>
<evidence type="ECO:0000313" key="1">
    <source>
        <dbReference type="EMBL" id="KAF3700311.1"/>
    </source>
</evidence>
<gene>
    <name evidence="1" type="ORF">EXN66_Car015998</name>
</gene>
<dbReference type="EMBL" id="CM015726">
    <property type="protein sequence ID" value="KAF3700311.1"/>
    <property type="molecule type" value="Genomic_DNA"/>
</dbReference>
<reference evidence="1 2" key="1">
    <citation type="submission" date="2019-02" db="EMBL/GenBank/DDBJ databases">
        <title>Opniocepnalus argus genome.</title>
        <authorList>
            <person name="Zhou C."/>
            <person name="Xiao S."/>
        </authorList>
    </citation>
    <scope>NUCLEOTIDE SEQUENCE [LARGE SCALE GENOMIC DNA]</scope>
    <source>
        <strain evidence="1">OARG1902GOOAL</strain>
        <tissue evidence="1">Muscle</tissue>
    </source>
</reference>
<proteinExistence type="predicted"/>
<accession>A0A6G1QCD6</accession>
<dbReference type="Proteomes" id="UP000503349">
    <property type="component" value="Chromosome 15"/>
</dbReference>
<sequence length="56" mass="6443">MRAWGFREVNIQFFRDVSIVGLKGDVEVTGGELCNITDKHNTVSLQQIWERSPDLH</sequence>
<dbReference type="AlphaFoldDB" id="A0A6G1QCD6"/>
<reference evidence="2" key="2">
    <citation type="submission" date="2019-02" db="EMBL/GenBank/DDBJ databases">
        <title>Opniocepnalus argus Var Kimnra genome.</title>
        <authorList>
            <person name="Zhou C."/>
            <person name="Xiao S."/>
        </authorList>
    </citation>
    <scope>NUCLEOTIDE SEQUENCE [LARGE SCALE GENOMIC DNA]</scope>
</reference>
<name>A0A6G1QCD6_CHAAH</name>
<keyword evidence="2" id="KW-1185">Reference proteome</keyword>
<organism evidence="1 2">
    <name type="scientific">Channa argus</name>
    <name type="common">Northern snakehead</name>
    <name type="synonym">Ophicephalus argus</name>
    <dbReference type="NCBI Taxonomy" id="215402"/>
    <lineage>
        <taxon>Eukaryota</taxon>
        <taxon>Metazoa</taxon>
        <taxon>Chordata</taxon>
        <taxon>Craniata</taxon>
        <taxon>Vertebrata</taxon>
        <taxon>Euteleostomi</taxon>
        <taxon>Actinopterygii</taxon>
        <taxon>Neopterygii</taxon>
        <taxon>Teleostei</taxon>
        <taxon>Neoteleostei</taxon>
        <taxon>Acanthomorphata</taxon>
        <taxon>Anabantaria</taxon>
        <taxon>Anabantiformes</taxon>
        <taxon>Channoidei</taxon>
        <taxon>Channidae</taxon>
        <taxon>Channa</taxon>
    </lineage>
</organism>